<gene>
    <name evidence="2" type="ORF">CEXT_516932</name>
</gene>
<evidence type="ECO:0000313" key="3">
    <source>
        <dbReference type="Proteomes" id="UP001054945"/>
    </source>
</evidence>
<protein>
    <submittedName>
        <fullName evidence="2">Uncharacterized protein</fullName>
    </submittedName>
</protein>
<evidence type="ECO:0000256" key="1">
    <source>
        <dbReference type="SAM" id="MobiDB-lite"/>
    </source>
</evidence>
<dbReference type="AlphaFoldDB" id="A0AAV4YCU6"/>
<dbReference type="EMBL" id="BPLR01019204">
    <property type="protein sequence ID" value="GIZ05098.1"/>
    <property type="molecule type" value="Genomic_DNA"/>
</dbReference>
<comment type="caution">
    <text evidence="2">The sequence shown here is derived from an EMBL/GenBank/DDBJ whole genome shotgun (WGS) entry which is preliminary data.</text>
</comment>
<evidence type="ECO:0000313" key="2">
    <source>
        <dbReference type="EMBL" id="GIZ05098.1"/>
    </source>
</evidence>
<reference evidence="2 3" key="1">
    <citation type="submission" date="2021-06" db="EMBL/GenBank/DDBJ databases">
        <title>Caerostris extrusa draft genome.</title>
        <authorList>
            <person name="Kono N."/>
            <person name="Arakawa K."/>
        </authorList>
    </citation>
    <scope>NUCLEOTIDE SEQUENCE [LARGE SCALE GENOMIC DNA]</scope>
</reference>
<accession>A0AAV4YCU6</accession>
<dbReference type="Proteomes" id="UP001054945">
    <property type="component" value="Unassembled WGS sequence"/>
</dbReference>
<feature type="compositionally biased region" description="Acidic residues" evidence="1">
    <location>
        <begin position="182"/>
        <end position="193"/>
    </location>
</feature>
<name>A0AAV4YCU6_CAEEX</name>
<feature type="compositionally biased region" description="Low complexity" evidence="1">
    <location>
        <begin position="170"/>
        <end position="181"/>
    </location>
</feature>
<sequence length="222" mass="25534">MPLLPMVKYPWRYLYPPSETISRPASPSTLPAHPLRPRTVVPTNGLSRTCPNYSFHSVDTTVWAKFEPSSETCTTKRTVDEDSTSPSKEMNLKDFFVSCGLPVCEIRKEVLGEGAPKYTDLQELSQQYSMKCDNHLHGDDSSCSRRISFTFARYLDGVERGELPINTVADEQQQQQQQQQQQEEEDEEEDMDMESVVIDCRDRVLDKICFEKHNVQYTILLK</sequence>
<keyword evidence="3" id="KW-1185">Reference proteome</keyword>
<proteinExistence type="predicted"/>
<feature type="region of interest" description="Disordered" evidence="1">
    <location>
        <begin position="170"/>
        <end position="193"/>
    </location>
</feature>
<organism evidence="2 3">
    <name type="scientific">Caerostris extrusa</name>
    <name type="common">Bark spider</name>
    <name type="synonym">Caerostris bankana</name>
    <dbReference type="NCBI Taxonomy" id="172846"/>
    <lineage>
        <taxon>Eukaryota</taxon>
        <taxon>Metazoa</taxon>
        <taxon>Ecdysozoa</taxon>
        <taxon>Arthropoda</taxon>
        <taxon>Chelicerata</taxon>
        <taxon>Arachnida</taxon>
        <taxon>Araneae</taxon>
        <taxon>Araneomorphae</taxon>
        <taxon>Entelegynae</taxon>
        <taxon>Araneoidea</taxon>
        <taxon>Araneidae</taxon>
        <taxon>Caerostris</taxon>
    </lineage>
</organism>